<name>A0A917PRG4_9BACI</name>
<accession>A0A917PRG4</accession>
<dbReference type="PANTHER" id="PTHR37461">
    <property type="entry name" value="ANTI-SIGMA-K FACTOR RSKA"/>
    <property type="match status" value="1"/>
</dbReference>
<evidence type="ECO:0000256" key="11">
    <source>
        <dbReference type="SAM" id="Phobius"/>
    </source>
</evidence>
<keyword evidence="15" id="KW-1185">Reference proteome</keyword>
<comment type="similarity">
    <text evidence="7">Belongs to the zinc-associated anti-sigma factor (ZAS) superfamily. Anti-sigma-W factor family.</text>
</comment>
<dbReference type="GO" id="GO:0016989">
    <property type="term" value="F:sigma factor antagonist activity"/>
    <property type="evidence" value="ECO:0007669"/>
    <property type="project" value="TreeGrafter"/>
</dbReference>
<dbReference type="AlphaFoldDB" id="A0A917PRG4"/>
<comment type="caution">
    <text evidence="14">The sequence shown here is derived from an EMBL/GenBank/DDBJ whole genome shotgun (WGS) entry which is preliminary data.</text>
</comment>
<keyword evidence="3" id="KW-1003">Cell membrane</keyword>
<dbReference type="InterPro" id="IPR051474">
    <property type="entry name" value="Anti-sigma-K/W_factor"/>
</dbReference>
<proteinExistence type="inferred from homology"/>
<evidence type="ECO:0000256" key="7">
    <source>
        <dbReference type="ARBA" id="ARBA00024353"/>
    </source>
</evidence>
<dbReference type="Pfam" id="PF13490">
    <property type="entry name" value="zf-HC2"/>
    <property type="match status" value="1"/>
</dbReference>
<evidence type="ECO:0000313" key="15">
    <source>
        <dbReference type="Proteomes" id="UP000658382"/>
    </source>
</evidence>
<dbReference type="Pfam" id="PF10099">
    <property type="entry name" value="RskA_C"/>
    <property type="match status" value="1"/>
</dbReference>
<evidence type="ECO:0000256" key="5">
    <source>
        <dbReference type="ARBA" id="ARBA00022989"/>
    </source>
</evidence>
<keyword evidence="4 11" id="KW-0812">Transmembrane</keyword>
<sequence length="249" mass="27962">MTKKCEQLVDYLTGELKKEECQDFEYHLSQCQSCSSDLKQLQEAWSALSFDVEEADVPPELKSEVMDYVFSDKKTKDSQENGFTTIYSKWKNRMKQHFKPLASTIIAILFIVVTVLVYQNIQLHQALSEMEKPTDSTVNVIRTVKLQSVITSSDAQGYAAVVENENGRELIVNLNQLPMPEGEQTYQVWLLNDGNRKNAGTFRPAANGKGVITFPLPDKNYTFGNIGITLEPDANGTKPRGKKVVGTTL</sequence>
<reference evidence="14" key="1">
    <citation type="journal article" date="2014" name="Int. J. Syst. Evol. Microbiol.">
        <title>Complete genome sequence of Corynebacterium casei LMG S-19264T (=DSM 44701T), isolated from a smear-ripened cheese.</title>
        <authorList>
            <consortium name="US DOE Joint Genome Institute (JGI-PGF)"/>
            <person name="Walter F."/>
            <person name="Albersmeier A."/>
            <person name="Kalinowski J."/>
            <person name="Ruckert C."/>
        </authorList>
    </citation>
    <scope>NUCLEOTIDE SEQUENCE</scope>
    <source>
        <strain evidence="14">JCM 12580</strain>
    </source>
</reference>
<evidence type="ECO:0000256" key="9">
    <source>
        <dbReference type="ARBA" id="ARBA00029829"/>
    </source>
</evidence>
<protein>
    <recommendedName>
        <fullName evidence="8">Anti-sigma-W factor RsiW</fullName>
    </recommendedName>
    <alternativeName>
        <fullName evidence="10">Regulator of SigK</fullName>
    </alternativeName>
    <alternativeName>
        <fullName evidence="9">Sigma-K anti-sigma factor RskA</fullName>
    </alternativeName>
</protein>
<feature type="transmembrane region" description="Helical" evidence="11">
    <location>
        <begin position="98"/>
        <end position="118"/>
    </location>
</feature>
<evidence type="ECO:0000256" key="4">
    <source>
        <dbReference type="ARBA" id="ARBA00022692"/>
    </source>
</evidence>
<dbReference type="InterPro" id="IPR027383">
    <property type="entry name" value="Znf_put"/>
</dbReference>
<feature type="domain" description="Putative zinc-finger" evidence="13">
    <location>
        <begin position="6"/>
        <end position="34"/>
    </location>
</feature>
<dbReference type="InterPro" id="IPR018764">
    <property type="entry name" value="RskA_C"/>
</dbReference>
<dbReference type="GO" id="GO:0006417">
    <property type="term" value="P:regulation of translation"/>
    <property type="evidence" value="ECO:0007669"/>
    <property type="project" value="TreeGrafter"/>
</dbReference>
<keyword evidence="6 11" id="KW-0472">Membrane</keyword>
<evidence type="ECO:0000256" key="8">
    <source>
        <dbReference type="ARBA" id="ARBA00024438"/>
    </source>
</evidence>
<organism evidence="14 15">
    <name type="scientific">Lentibacillus kapialis</name>
    <dbReference type="NCBI Taxonomy" id="340214"/>
    <lineage>
        <taxon>Bacteria</taxon>
        <taxon>Bacillati</taxon>
        <taxon>Bacillota</taxon>
        <taxon>Bacilli</taxon>
        <taxon>Bacillales</taxon>
        <taxon>Bacillaceae</taxon>
        <taxon>Lentibacillus</taxon>
    </lineage>
</organism>
<reference evidence="14" key="2">
    <citation type="submission" date="2020-09" db="EMBL/GenBank/DDBJ databases">
        <authorList>
            <person name="Sun Q."/>
            <person name="Ohkuma M."/>
        </authorList>
    </citation>
    <scope>NUCLEOTIDE SEQUENCE</scope>
    <source>
        <strain evidence="14">JCM 12580</strain>
    </source>
</reference>
<gene>
    <name evidence="14" type="ORF">GCM10007063_09260</name>
</gene>
<dbReference type="InterPro" id="IPR041916">
    <property type="entry name" value="Anti_sigma_zinc_sf"/>
</dbReference>
<evidence type="ECO:0000256" key="1">
    <source>
        <dbReference type="ARBA" id="ARBA00004167"/>
    </source>
</evidence>
<comment type="subcellular location">
    <subcellularLocation>
        <location evidence="2">Cell membrane</location>
    </subcellularLocation>
    <subcellularLocation>
        <location evidence="1">Membrane</location>
        <topology evidence="1">Single-pass membrane protein</topology>
    </subcellularLocation>
</comment>
<dbReference type="Proteomes" id="UP000658382">
    <property type="component" value="Unassembled WGS sequence"/>
</dbReference>
<evidence type="ECO:0000259" key="12">
    <source>
        <dbReference type="Pfam" id="PF10099"/>
    </source>
</evidence>
<dbReference type="EMBL" id="BMNQ01000007">
    <property type="protein sequence ID" value="GGJ88878.1"/>
    <property type="molecule type" value="Genomic_DNA"/>
</dbReference>
<evidence type="ECO:0000313" key="14">
    <source>
        <dbReference type="EMBL" id="GGJ88878.1"/>
    </source>
</evidence>
<dbReference type="PANTHER" id="PTHR37461:SF1">
    <property type="entry name" value="ANTI-SIGMA-K FACTOR RSKA"/>
    <property type="match status" value="1"/>
</dbReference>
<keyword evidence="5 11" id="KW-1133">Transmembrane helix</keyword>
<evidence type="ECO:0000256" key="10">
    <source>
        <dbReference type="ARBA" id="ARBA00030803"/>
    </source>
</evidence>
<evidence type="ECO:0000256" key="2">
    <source>
        <dbReference type="ARBA" id="ARBA00004236"/>
    </source>
</evidence>
<evidence type="ECO:0000259" key="13">
    <source>
        <dbReference type="Pfam" id="PF13490"/>
    </source>
</evidence>
<dbReference type="Gene3D" id="1.10.10.1320">
    <property type="entry name" value="Anti-sigma factor, zinc-finger domain"/>
    <property type="match status" value="1"/>
</dbReference>
<feature type="domain" description="Anti-sigma K factor RskA C-terminal" evidence="12">
    <location>
        <begin position="106"/>
        <end position="239"/>
    </location>
</feature>
<dbReference type="RefSeq" id="WP_188631912.1">
    <property type="nucleotide sequence ID" value="NZ_BMNQ01000007.1"/>
</dbReference>
<evidence type="ECO:0000256" key="3">
    <source>
        <dbReference type="ARBA" id="ARBA00022475"/>
    </source>
</evidence>
<evidence type="ECO:0000256" key="6">
    <source>
        <dbReference type="ARBA" id="ARBA00023136"/>
    </source>
</evidence>
<dbReference type="GO" id="GO:0005886">
    <property type="term" value="C:plasma membrane"/>
    <property type="evidence" value="ECO:0007669"/>
    <property type="project" value="UniProtKB-SubCell"/>
</dbReference>